<dbReference type="GO" id="GO:0016491">
    <property type="term" value="F:oxidoreductase activity"/>
    <property type="evidence" value="ECO:0007669"/>
    <property type="project" value="InterPro"/>
</dbReference>
<evidence type="ECO:0000313" key="4">
    <source>
        <dbReference type="Proteomes" id="UP000297792"/>
    </source>
</evidence>
<feature type="compositionally biased region" description="Pro residues" evidence="1">
    <location>
        <begin position="373"/>
        <end position="383"/>
    </location>
</feature>
<dbReference type="InterPro" id="IPR045886">
    <property type="entry name" value="ThiF/MoeB/HesA"/>
</dbReference>
<dbReference type="Pfam" id="PF00899">
    <property type="entry name" value="ThiF"/>
    <property type="match status" value="1"/>
</dbReference>
<evidence type="ECO:0000256" key="1">
    <source>
        <dbReference type="SAM" id="MobiDB-lite"/>
    </source>
</evidence>
<evidence type="ECO:0000259" key="2">
    <source>
        <dbReference type="Pfam" id="PF00899"/>
    </source>
</evidence>
<sequence>MTPESPNESAYTDIENSELNEYNDPDQYRAIFVDGDGDGNSGSTLDQLRRDPRITIIDECRQQQAALRTLVPAVDPEMLDEPTRWAYYPWRRCLVHLLGPAAFHRLRLDRNRNLISADEQQRLSRLKIGVVGLSVGHAIAHNLAVEGLCGEIRLTDFDELELANLNRVPGTVFDLGLNKAVVAARRIAEIDPYITVRIDRNGAVAETIDEYLRGLDVVVEECDSLDAKVLVREAARARKLPVLMTTGDRGLLDVERFDLDPGRPILHGLLGDIAARDLAGLSSKDKVPHVLRILDAPELSPRMAASLVEVGKTLSTWPQLAAEVVLGATVVANAVRRIGLGEPMPSGRVRVDIADALDRIGDPLSDTSARPSAPIPAQNPPRPTGMADILSEAATRAPSGGNAQPWHIEASDDRINLRLATKYTTAMDVGYRGSAVALGAAAFNARVAAAAHGLAGHVRWSRGDEGTPLYGIAEFSPGSTPELAELYEPMLARETNRLRGTSAPIPVEVLDALRAAAGNEGAELRILDNPSEIETAAGILAKTDRIRYLTPTLHREMMSELRWPGDPVPDTGIEVTTLGLDPGDIVVLDILRRPEVMAKLSDWNAGVALGDDTYERVTSSSALAVISVHGRRLTDYALAGSAVEAVWVGAQRHGLAVQPVSPVFLYAHDDRDLQALSPDHAETLRDLQYAFRRLTGTERDESQALVLRLSYAPRPTVRSRRRARPGSTPQCG</sequence>
<gene>
    <name evidence="3" type="ORF">EJD98_10135</name>
</gene>
<proteinExistence type="predicted"/>
<dbReference type="Proteomes" id="UP000297792">
    <property type="component" value="Unassembled WGS sequence"/>
</dbReference>
<dbReference type="InterPro" id="IPR035985">
    <property type="entry name" value="Ubiquitin-activating_enz"/>
</dbReference>
<name>A0A4Z0HU78_MYCPR</name>
<dbReference type="GO" id="GO:0061503">
    <property type="term" value="F:tRNA threonylcarbamoyladenosine dehydratase"/>
    <property type="evidence" value="ECO:0007669"/>
    <property type="project" value="TreeGrafter"/>
</dbReference>
<dbReference type="RefSeq" id="WP_135359746.1">
    <property type="nucleotide sequence ID" value="NZ_RWJZ01000003.1"/>
</dbReference>
<dbReference type="GO" id="GO:0008641">
    <property type="term" value="F:ubiquitin-like modifier activating enzyme activity"/>
    <property type="evidence" value="ECO:0007669"/>
    <property type="project" value="InterPro"/>
</dbReference>
<evidence type="ECO:0000313" key="3">
    <source>
        <dbReference type="EMBL" id="TGB44210.1"/>
    </source>
</evidence>
<organism evidence="3 4">
    <name type="scientific">Mycolicibacterium peregrinum</name>
    <name type="common">Mycobacterium peregrinum</name>
    <dbReference type="NCBI Taxonomy" id="43304"/>
    <lineage>
        <taxon>Bacteria</taxon>
        <taxon>Bacillati</taxon>
        <taxon>Actinomycetota</taxon>
        <taxon>Actinomycetes</taxon>
        <taxon>Mycobacteriales</taxon>
        <taxon>Mycobacteriaceae</taxon>
        <taxon>Mycolicibacterium</taxon>
    </lineage>
</organism>
<dbReference type="PANTHER" id="PTHR43267">
    <property type="entry name" value="TRNA THREONYLCARBAMOYLADENOSINE DEHYDRATASE"/>
    <property type="match status" value="1"/>
</dbReference>
<dbReference type="SUPFAM" id="SSF69572">
    <property type="entry name" value="Activating enzymes of the ubiquitin-like proteins"/>
    <property type="match status" value="1"/>
</dbReference>
<dbReference type="Gene3D" id="3.40.50.720">
    <property type="entry name" value="NAD(P)-binding Rossmann-like Domain"/>
    <property type="match status" value="1"/>
</dbReference>
<dbReference type="SUPFAM" id="SSF55469">
    <property type="entry name" value="FMN-dependent nitroreductase-like"/>
    <property type="match status" value="1"/>
</dbReference>
<dbReference type="InterPro" id="IPR000594">
    <property type="entry name" value="ThiF_NAD_FAD-bd"/>
</dbReference>
<reference evidence="3 4" key="1">
    <citation type="submission" date="2018-12" db="EMBL/GenBank/DDBJ databases">
        <title>Draft genome sequences of Mycolicibacterium peregrinum isolated from a pig with lymphadenitis and from soil on the same Japanese pig farm.</title>
        <authorList>
            <person name="Komatsu T."/>
            <person name="Ohya K."/>
            <person name="Sawai K."/>
            <person name="Odoi J.O."/>
            <person name="Otsu K."/>
            <person name="Ota A."/>
            <person name="Ito T."/>
            <person name="Kawai M."/>
            <person name="Maruyama F."/>
        </authorList>
    </citation>
    <scope>NUCLEOTIDE SEQUENCE [LARGE SCALE GENOMIC DNA]</scope>
    <source>
        <strain evidence="3 4">138</strain>
    </source>
</reference>
<protein>
    <submittedName>
        <fullName evidence="3">Rv1355c family protein</fullName>
    </submittedName>
</protein>
<dbReference type="CDD" id="cd01483">
    <property type="entry name" value="E1_enzyme_family"/>
    <property type="match status" value="1"/>
</dbReference>
<dbReference type="NCBIfam" id="NF005901">
    <property type="entry name" value="PRK07877.1"/>
    <property type="match status" value="1"/>
</dbReference>
<dbReference type="PANTHER" id="PTHR43267:SF3">
    <property type="entry name" value="THIF PROTEIN"/>
    <property type="match status" value="1"/>
</dbReference>
<dbReference type="EMBL" id="RWKA01000004">
    <property type="protein sequence ID" value="TGB44210.1"/>
    <property type="molecule type" value="Genomic_DNA"/>
</dbReference>
<dbReference type="InterPro" id="IPR000415">
    <property type="entry name" value="Nitroreductase-like"/>
</dbReference>
<keyword evidence="4" id="KW-1185">Reference proteome</keyword>
<feature type="region of interest" description="Disordered" evidence="1">
    <location>
        <begin position="362"/>
        <end position="386"/>
    </location>
</feature>
<dbReference type="AlphaFoldDB" id="A0A4Z0HU78"/>
<feature type="domain" description="THIF-type NAD/FAD binding fold" evidence="2">
    <location>
        <begin position="109"/>
        <end position="245"/>
    </location>
</feature>
<comment type="caution">
    <text evidence="3">The sequence shown here is derived from an EMBL/GenBank/DDBJ whole genome shotgun (WGS) entry which is preliminary data.</text>
</comment>
<dbReference type="Gene3D" id="3.40.109.10">
    <property type="entry name" value="NADH Oxidase"/>
    <property type="match status" value="1"/>
</dbReference>
<dbReference type="GO" id="GO:0061504">
    <property type="term" value="P:cyclic threonylcarbamoyladenosine biosynthetic process"/>
    <property type="evidence" value="ECO:0007669"/>
    <property type="project" value="TreeGrafter"/>
</dbReference>
<accession>A0A4Z0HU78</accession>